<evidence type="ECO:0000313" key="4">
    <source>
        <dbReference type="Proteomes" id="UP000281245"/>
    </source>
</evidence>
<feature type="region of interest" description="Disordered" evidence="1">
    <location>
        <begin position="115"/>
        <end position="141"/>
    </location>
</feature>
<accession>A0A3M6Y992</accession>
<evidence type="ECO:0000313" key="5">
    <source>
        <dbReference type="Proteomes" id="UP000282582"/>
    </source>
</evidence>
<evidence type="ECO:0000313" key="2">
    <source>
        <dbReference type="EMBL" id="RMX74060.1"/>
    </source>
</evidence>
<dbReference type="AlphaFoldDB" id="A0A3M6Y992"/>
<sequence length="148" mass="15611">MASSGRSDLVKLANPIVGLTAETGACWATGPWKADGQHPKKNSLLTTHNVRNITTTMTRSLPWTPAHYAGLIDPQPREPGNGSLFKSPNRPRPPGSVQPRNDCCSRMPNACFVAVSGGNDGPQPRNPGNGRSALISDDGGCEVQAVQV</sequence>
<reference evidence="4 5" key="1">
    <citation type="journal article" date="2018" name="BMC Genomics">
        <title>Genomic evidence for intraspecific hybridization in a clonal and extremely halotolerant yeast.</title>
        <authorList>
            <person name="Gostincar C."/>
            <person name="Stajich J.E."/>
            <person name="Zupancic J."/>
            <person name="Zalar P."/>
            <person name="Gunde-Cimerman N."/>
        </authorList>
    </citation>
    <scope>NUCLEOTIDE SEQUENCE [LARGE SCALE GENOMIC DNA]</scope>
    <source>
        <strain evidence="3 5">EXF-6654</strain>
        <strain evidence="2 4">EXF-6656</strain>
    </source>
</reference>
<dbReference type="Proteomes" id="UP000282582">
    <property type="component" value="Unassembled WGS sequence"/>
</dbReference>
<dbReference type="EMBL" id="QWIJ01001634">
    <property type="protein sequence ID" value="RMX74060.1"/>
    <property type="molecule type" value="Genomic_DNA"/>
</dbReference>
<name>A0A3M6Y992_HORWE</name>
<dbReference type="OrthoDB" id="3910980at2759"/>
<gene>
    <name evidence="3" type="ORF">D0868_09449</name>
    <name evidence="2" type="ORF">D0869_12978</name>
</gene>
<dbReference type="Proteomes" id="UP000281245">
    <property type="component" value="Unassembled WGS sequence"/>
</dbReference>
<comment type="caution">
    <text evidence="3">The sequence shown here is derived from an EMBL/GenBank/DDBJ whole genome shotgun (WGS) entry which is preliminary data.</text>
</comment>
<evidence type="ECO:0000313" key="3">
    <source>
        <dbReference type="EMBL" id="RMX99617.1"/>
    </source>
</evidence>
<protein>
    <submittedName>
        <fullName evidence="3">Uncharacterized protein</fullName>
    </submittedName>
</protein>
<feature type="region of interest" description="Disordered" evidence="1">
    <location>
        <begin position="67"/>
        <end position="102"/>
    </location>
</feature>
<organism evidence="3 5">
    <name type="scientific">Hortaea werneckii</name>
    <name type="common">Black yeast</name>
    <name type="synonym">Cladosporium werneckii</name>
    <dbReference type="NCBI Taxonomy" id="91943"/>
    <lineage>
        <taxon>Eukaryota</taxon>
        <taxon>Fungi</taxon>
        <taxon>Dikarya</taxon>
        <taxon>Ascomycota</taxon>
        <taxon>Pezizomycotina</taxon>
        <taxon>Dothideomycetes</taxon>
        <taxon>Dothideomycetidae</taxon>
        <taxon>Mycosphaerellales</taxon>
        <taxon>Teratosphaeriaceae</taxon>
        <taxon>Hortaea</taxon>
    </lineage>
</organism>
<evidence type="ECO:0000256" key="1">
    <source>
        <dbReference type="SAM" id="MobiDB-lite"/>
    </source>
</evidence>
<dbReference type="EMBL" id="QWIK01000903">
    <property type="protein sequence ID" value="RMX99617.1"/>
    <property type="molecule type" value="Genomic_DNA"/>
</dbReference>
<proteinExistence type="predicted"/>